<accession>A0A263BSQ4</accession>
<feature type="transmembrane region" description="Helical" evidence="7">
    <location>
        <begin position="305"/>
        <end position="327"/>
    </location>
</feature>
<evidence type="ECO:0000313" key="10">
    <source>
        <dbReference type="Proteomes" id="UP000217083"/>
    </source>
</evidence>
<name>A0A263BSQ4_9BACI</name>
<gene>
    <name evidence="9" type="ORF">CIB95_12375</name>
</gene>
<organism evidence="9 10">
    <name type="scientific">Lottiidibacillus patelloidae</name>
    <dbReference type="NCBI Taxonomy" id="2670334"/>
    <lineage>
        <taxon>Bacteria</taxon>
        <taxon>Bacillati</taxon>
        <taxon>Bacillota</taxon>
        <taxon>Bacilli</taxon>
        <taxon>Bacillales</taxon>
        <taxon>Bacillaceae</taxon>
        <taxon>Lottiidibacillus</taxon>
    </lineage>
</organism>
<evidence type="ECO:0000313" key="9">
    <source>
        <dbReference type="EMBL" id="OZM56216.1"/>
    </source>
</evidence>
<reference evidence="10" key="1">
    <citation type="submission" date="2017-08" db="EMBL/GenBank/DDBJ databases">
        <authorList>
            <person name="Huang Z."/>
        </authorList>
    </citation>
    <scope>NUCLEOTIDE SEQUENCE [LARGE SCALE GENOMIC DNA]</scope>
    <source>
        <strain evidence="10">SA5d-4</strain>
    </source>
</reference>
<proteinExistence type="predicted"/>
<evidence type="ECO:0000256" key="7">
    <source>
        <dbReference type="SAM" id="Phobius"/>
    </source>
</evidence>
<dbReference type="RefSeq" id="WP_094925639.1">
    <property type="nucleotide sequence ID" value="NZ_NPIA01000007.1"/>
</dbReference>
<feature type="domain" description="Major facilitator superfamily (MFS) profile" evidence="8">
    <location>
        <begin position="6"/>
        <end position="393"/>
    </location>
</feature>
<evidence type="ECO:0000259" key="8">
    <source>
        <dbReference type="PROSITE" id="PS50850"/>
    </source>
</evidence>
<feature type="transmembrane region" description="Helical" evidence="7">
    <location>
        <begin position="339"/>
        <end position="361"/>
    </location>
</feature>
<dbReference type="GO" id="GO:0005886">
    <property type="term" value="C:plasma membrane"/>
    <property type="evidence" value="ECO:0007669"/>
    <property type="project" value="UniProtKB-SubCell"/>
</dbReference>
<dbReference type="InterPro" id="IPR036259">
    <property type="entry name" value="MFS_trans_sf"/>
</dbReference>
<feature type="transmembrane region" description="Helical" evidence="7">
    <location>
        <begin position="72"/>
        <end position="91"/>
    </location>
</feature>
<keyword evidence="2" id="KW-0813">Transport</keyword>
<comment type="subcellular location">
    <subcellularLocation>
        <location evidence="1">Cell membrane</location>
        <topology evidence="1">Multi-pass membrane protein</topology>
    </subcellularLocation>
</comment>
<keyword evidence="5 7" id="KW-1133">Transmembrane helix</keyword>
<evidence type="ECO:0000256" key="2">
    <source>
        <dbReference type="ARBA" id="ARBA00022448"/>
    </source>
</evidence>
<dbReference type="InterPro" id="IPR011701">
    <property type="entry name" value="MFS"/>
</dbReference>
<keyword evidence="6 7" id="KW-0472">Membrane</keyword>
<dbReference type="Pfam" id="PF07690">
    <property type="entry name" value="MFS_1"/>
    <property type="match status" value="1"/>
</dbReference>
<feature type="transmembrane region" description="Helical" evidence="7">
    <location>
        <begin position="250"/>
        <end position="269"/>
    </location>
</feature>
<evidence type="ECO:0000256" key="5">
    <source>
        <dbReference type="ARBA" id="ARBA00022989"/>
    </source>
</evidence>
<dbReference type="PROSITE" id="PS50850">
    <property type="entry name" value="MFS"/>
    <property type="match status" value="1"/>
</dbReference>
<keyword evidence="4 7" id="KW-0812">Transmembrane</keyword>
<keyword evidence="3" id="KW-1003">Cell membrane</keyword>
<evidence type="ECO:0000256" key="1">
    <source>
        <dbReference type="ARBA" id="ARBA00004651"/>
    </source>
</evidence>
<evidence type="ECO:0000256" key="6">
    <source>
        <dbReference type="ARBA" id="ARBA00023136"/>
    </source>
</evidence>
<dbReference type="AlphaFoldDB" id="A0A263BSQ4"/>
<feature type="transmembrane region" description="Helical" evidence="7">
    <location>
        <begin position="7"/>
        <end position="27"/>
    </location>
</feature>
<sequence length="404" mass="45046">MWKNNNFIILMLGVAISATGMWVGIIGNLEFLQQNIESSFIQALIILAGFIVGVFLAPWAGRIIDSKPKKNVLLVSWAVRISAVIFMFLAIEYNSIWWMLVYTFLMGISGAFINPTIQTLIPMVVNKEELIAANGVNINIFTGARIVGTALGALLLEMMTLNMLYFVMMIAFILTFATTLFLKVEEVFTEENKQKVKESLLTSIKKLGPIITGKPKVISGILLIIPAFLFLSGFNLMMIEISELQADSSIKGIIYTVEGTCVFIGTFLAKRFFNNSKTLKPLIFLSFVISISQLSLYFADMRVTSIISFAMFGIAAGALFPVVTTIFQTEIESEYHGRFFSMKGMLENILFQVLMLLTGLFLDTIGFKVMVLIFGTISTVYVIFIALYRNNKYESSDSNVVVSK</sequence>
<dbReference type="InterPro" id="IPR020846">
    <property type="entry name" value="MFS_dom"/>
</dbReference>
<feature type="transmembrane region" description="Helical" evidence="7">
    <location>
        <begin position="367"/>
        <end position="388"/>
    </location>
</feature>
<feature type="transmembrane region" description="Helical" evidence="7">
    <location>
        <begin position="97"/>
        <end position="117"/>
    </location>
</feature>
<feature type="transmembrane region" description="Helical" evidence="7">
    <location>
        <begin position="281"/>
        <end position="299"/>
    </location>
</feature>
<feature type="transmembrane region" description="Helical" evidence="7">
    <location>
        <begin position="39"/>
        <end position="60"/>
    </location>
</feature>
<dbReference type="Gene3D" id="1.20.1250.20">
    <property type="entry name" value="MFS general substrate transporter like domains"/>
    <property type="match status" value="1"/>
</dbReference>
<dbReference type="PANTHER" id="PTHR43266:SF7">
    <property type="entry name" value="TRANSPORTER, PUTATIVE-RELATED"/>
    <property type="match status" value="1"/>
</dbReference>
<dbReference type="EMBL" id="NPIA01000007">
    <property type="protein sequence ID" value="OZM56216.1"/>
    <property type="molecule type" value="Genomic_DNA"/>
</dbReference>
<comment type="caution">
    <text evidence="9">The sequence shown here is derived from an EMBL/GenBank/DDBJ whole genome shotgun (WGS) entry which is preliminary data.</text>
</comment>
<feature type="transmembrane region" description="Helical" evidence="7">
    <location>
        <begin position="162"/>
        <end position="182"/>
    </location>
</feature>
<evidence type="ECO:0000256" key="3">
    <source>
        <dbReference type="ARBA" id="ARBA00022475"/>
    </source>
</evidence>
<feature type="transmembrane region" description="Helical" evidence="7">
    <location>
        <begin position="217"/>
        <end position="238"/>
    </location>
</feature>
<dbReference type="CDD" id="cd06173">
    <property type="entry name" value="MFS_MefA_like"/>
    <property type="match status" value="1"/>
</dbReference>
<keyword evidence="10" id="KW-1185">Reference proteome</keyword>
<evidence type="ECO:0000256" key="4">
    <source>
        <dbReference type="ARBA" id="ARBA00022692"/>
    </source>
</evidence>
<dbReference type="SUPFAM" id="SSF103473">
    <property type="entry name" value="MFS general substrate transporter"/>
    <property type="match status" value="1"/>
</dbReference>
<dbReference type="Proteomes" id="UP000217083">
    <property type="component" value="Unassembled WGS sequence"/>
</dbReference>
<dbReference type="PANTHER" id="PTHR43266">
    <property type="entry name" value="MACROLIDE-EFFLUX PROTEIN"/>
    <property type="match status" value="1"/>
</dbReference>
<protein>
    <recommendedName>
        <fullName evidence="8">Major facilitator superfamily (MFS) profile domain-containing protein</fullName>
    </recommendedName>
</protein>
<reference evidence="9 10" key="2">
    <citation type="submission" date="2017-09" db="EMBL/GenBank/DDBJ databases">
        <title>Bacillus patelloidae sp. nov., isolated from the intestinal tract of a marine limpet.</title>
        <authorList>
            <person name="Liu R."/>
            <person name="Dong C."/>
            <person name="Shao Z."/>
        </authorList>
    </citation>
    <scope>NUCLEOTIDE SEQUENCE [LARGE SCALE GENOMIC DNA]</scope>
    <source>
        <strain evidence="9 10">SA5d-4</strain>
    </source>
</reference>
<feature type="transmembrane region" description="Helical" evidence="7">
    <location>
        <begin position="138"/>
        <end position="156"/>
    </location>
</feature>
<dbReference type="GO" id="GO:0022857">
    <property type="term" value="F:transmembrane transporter activity"/>
    <property type="evidence" value="ECO:0007669"/>
    <property type="project" value="InterPro"/>
</dbReference>